<dbReference type="CDD" id="cd22752">
    <property type="entry name" value="OTU_OTUD5-like"/>
    <property type="match status" value="1"/>
</dbReference>
<feature type="region of interest" description="Disordered" evidence="8">
    <location>
        <begin position="550"/>
        <end position="584"/>
    </location>
</feature>
<dbReference type="InterPro" id="IPR050704">
    <property type="entry name" value="Peptidase_C85-like"/>
</dbReference>
<dbReference type="Gene3D" id="3.90.70.80">
    <property type="match status" value="1"/>
</dbReference>
<evidence type="ECO:0000256" key="1">
    <source>
        <dbReference type="ARBA" id="ARBA00000707"/>
    </source>
</evidence>
<comment type="similarity">
    <text evidence="2">Belongs to the peptidase C85 family.</text>
</comment>
<feature type="compositionally biased region" description="Basic and acidic residues" evidence="8">
    <location>
        <begin position="52"/>
        <end position="62"/>
    </location>
</feature>
<feature type="compositionally biased region" description="Low complexity" evidence="8">
    <location>
        <begin position="104"/>
        <end position="117"/>
    </location>
</feature>
<feature type="compositionally biased region" description="Basic and acidic residues" evidence="8">
    <location>
        <begin position="617"/>
        <end position="627"/>
    </location>
</feature>
<feature type="compositionally biased region" description="Polar residues" evidence="8">
    <location>
        <begin position="633"/>
        <end position="646"/>
    </location>
</feature>
<dbReference type="GO" id="GO:0006508">
    <property type="term" value="P:proteolysis"/>
    <property type="evidence" value="ECO:0007669"/>
    <property type="project" value="UniProtKB-KW"/>
</dbReference>
<feature type="compositionally biased region" description="Polar residues" evidence="8">
    <location>
        <begin position="38"/>
        <end position="48"/>
    </location>
</feature>
<dbReference type="EC" id="3.4.19.12" evidence="3"/>
<organism evidence="10">
    <name type="scientific">Anopheles triannulatus</name>
    <dbReference type="NCBI Taxonomy" id="58253"/>
    <lineage>
        <taxon>Eukaryota</taxon>
        <taxon>Metazoa</taxon>
        <taxon>Ecdysozoa</taxon>
        <taxon>Arthropoda</taxon>
        <taxon>Hexapoda</taxon>
        <taxon>Insecta</taxon>
        <taxon>Pterygota</taxon>
        <taxon>Neoptera</taxon>
        <taxon>Endopterygota</taxon>
        <taxon>Diptera</taxon>
        <taxon>Nematocera</taxon>
        <taxon>Culicoidea</taxon>
        <taxon>Culicidae</taxon>
        <taxon>Anophelinae</taxon>
        <taxon>Anopheles</taxon>
    </lineage>
</organism>
<feature type="compositionally biased region" description="Acidic residues" evidence="8">
    <location>
        <begin position="742"/>
        <end position="751"/>
    </location>
</feature>
<feature type="region of interest" description="Disordered" evidence="8">
    <location>
        <begin position="599"/>
        <end position="679"/>
    </location>
</feature>
<dbReference type="Pfam" id="PF02338">
    <property type="entry name" value="OTU"/>
    <property type="match status" value="1"/>
</dbReference>
<proteinExistence type="inferred from homology"/>
<protein>
    <recommendedName>
        <fullName evidence="3">ubiquitinyl hydrolase 1</fullName>
        <ecNumber evidence="3">3.4.19.12</ecNumber>
    </recommendedName>
    <alternativeName>
        <fullName evidence="7">Deubiquitinating enzyme A</fullName>
    </alternativeName>
</protein>
<reference evidence="10" key="1">
    <citation type="submission" date="2018-01" db="EMBL/GenBank/DDBJ databases">
        <title>An insight into the sialome of Amazonian anophelines.</title>
        <authorList>
            <person name="Ribeiro J.M."/>
            <person name="Scarpassa V."/>
            <person name="Calvo E."/>
        </authorList>
    </citation>
    <scope>NUCLEOTIDE SEQUENCE</scope>
    <source>
        <tissue evidence="10">Salivary glands</tissue>
    </source>
</reference>
<dbReference type="EMBL" id="GGFK01003374">
    <property type="protein sequence ID" value="MBW36695.1"/>
    <property type="molecule type" value="Transcribed_RNA"/>
</dbReference>
<feature type="compositionally biased region" description="Polar residues" evidence="8">
    <location>
        <begin position="605"/>
        <end position="616"/>
    </location>
</feature>
<evidence type="ECO:0000256" key="5">
    <source>
        <dbReference type="ARBA" id="ARBA00022786"/>
    </source>
</evidence>
<dbReference type="PROSITE" id="PS50802">
    <property type="entry name" value="OTU"/>
    <property type="match status" value="1"/>
</dbReference>
<feature type="compositionally biased region" description="Low complexity" evidence="8">
    <location>
        <begin position="651"/>
        <end position="664"/>
    </location>
</feature>
<keyword evidence="4" id="KW-0645">Protease</keyword>
<feature type="domain" description="OTU" evidence="9">
    <location>
        <begin position="205"/>
        <end position="329"/>
    </location>
</feature>
<feature type="compositionally biased region" description="Low complexity" evidence="8">
    <location>
        <begin position="550"/>
        <end position="577"/>
    </location>
</feature>
<keyword evidence="5" id="KW-0833">Ubl conjugation pathway</keyword>
<dbReference type="SUPFAM" id="SSF54001">
    <property type="entry name" value="Cysteine proteinases"/>
    <property type="match status" value="1"/>
</dbReference>
<dbReference type="FunFam" id="3.90.70.80:FF:000018">
    <property type="entry name" value="OTU domain-containing protein 5-B"/>
    <property type="match status" value="1"/>
</dbReference>
<dbReference type="PANTHER" id="PTHR12419:SF4">
    <property type="entry name" value="OTU DOMAIN-CONTAINING PROTEIN 5"/>
    <property type="match status" value="1"/>
</dbReference>
<dbReference type="AlphaFoldDB" id="A0A2M4A7G1"/>
<dbReference type="GO" id="GO:0016579">
    <property type="term" value="P:protein deubiquitination"/>
    <property type="evidence" value="ECO:0007669"/>
    <property type="project" value="TreeGrafter"/>
</dbReference>
<evidence type="ECO:0000259" key="9">
    <source>
        <dbReference type="PROSITE" id="PS50802"/>
    </source>
</evidence>
<keyword evidence="6" id="KW-0378">Hydrolase</keyword>
<evidence type="ECO:0000256" key="3">
    <source>
        <dbReference type="ARBA" id="ARBA00012759"/>
    </source>
</evidence>
<feature type="compositionally biased region" description="Basic and acidic residues" evidence="8">
    <location>
        <begin position="726"/>
        <end position="738"/>
    </location>
</feature>
<feature type="compositionally biased region" description="Basic and acidic residues" evidence="8">
    <location>
        <begin position="11"/>
        <end position="21"/>
    </location>
</feature>
<comment type="catalytic activity">
    <reaction evidence="1">
        <text>Thiol-dependent hydrolysis of ester, thioester, amide, peptide and isopeptide bonds formed by the C-terminal Gly of ubiquitin (a 76-residue protein attached to proteins as an intracellular targeting signal).</text>
        <dbReference type="EC" id="3.4.19.12"/>
    </reaction>
</comment>
<dbReference type="InterPro" id="IPR038765">
    <property type="entry name" value="Papain-like_cys_pep_sf"/>
</dbReference>
<dbReference type="PANTHER" id="PTHR12419">
    <property type="entry name" value="OTU DOMAIN CONTAINING PROTEIN"/>
    <property type="match status" value="1"/>
</dbReference>
<evidence type="ECO:0000256" key="6">
    <source>
        <dbReference type="ARBA" id="ARBA00022801"/>
    </source>
</evidence>
<evidence type="ECO:0000256" key="4">
    <source>
        <dbReference type="ARBA" id="ARBA00022670"/>
    </source>
</evidence>
<dbReference type="GO" id="GO:0061578">
    <property type="term" value="F:K63-linked deubiquitinase activity"/>
    <property type="evidence" value="ECO:0007669"/>
    <property type="project" value="TreeGrafter"/>
</dbReference>
<evidence type="ECO:0000313" key="10">
    <source>
        <dbReference type="EMBL" id="MBW36695.1"/>
    </source>
</evidence>
<evidence type="ECO:0000256" key="7">
    <source>
        <dbReference type="ARBA" id="ARBA00033460"/>
    </source>
</evidence>
<evidence type="ECO:0000256" key="2">
    <source>
        <dbReference type="ARBA" id="ARBA00010407"/>
    </source>
</evidence>
<accession>A0A2M4A7G1</accession>
<feature type="region of interest" description="Disordered" evidence="8">
    <location>
        <begin position="1"/>
        <end position="149"/>
    </location>
</feature>
<feature type="region of interest" description="Disordered" evidence="8">
    <location>
        <begin position="726"/>
        <end position="751"/>
    </location>
</feature>
<name>A0A2M4A7G1_9DIPT</name>
<dbReference type="GO" id="GO:0004843">
    <property type="term" value="F:cysteine-type deubiquitinase activity"/>
    <property type="evidence" value="ECO:0007669"/>
    <property type="project" value="UniProtKB-EC"/>
</dbReference>
<sequence>MTIKPVGNQKSAKEEGRREEESTSQSAGGVRAAHRSVVLNQLSSSESQALPREIRFDNDSVGRHRRSPHKNLGRLKQEHYHKRDRRERDKTPGSPSYHHHGLPSVSGKKQTSSSCSSPLAGTAGGRSPKSTLPSGPVGGSHSGLAGVNPGTATGGAVSLSSVIEEALSGYNSGDEHIGPKDAELTPDEWKKRDDAFAKDLQERGFVLHEMEEDGACLFRAISLQIYGDQDMHEEIRHQTMNYIYQNREYFAQFVTEDIADYVKRKRANHVHGNHIEIQAMSEMYNRSVELYCYQIEPINIFNSDQINNGNEPLRLAYQRGSHYNAIVNPYKASVGVGLGLAGYRPDELDIKQVDDAVRMSEELEIEKTMFEDKLKTTDWEATNEAIEEQIARESYLQWCRDNMRKSNSSSSTSSTVASAAATLGGGSSQNKSTSTITSTEMMASASGASFSGKQQQQQQTSSFLLEMRKSPTIGQQTTLTAGLAYEAGLKKGGERSAACSSGSKNSSFDLDCLASLSSAQCSSQNATAASSYSVQQQYYYSASKSSATTTTTSTANGTCSTNSTLSSGNSTTSSGNSAECNRRKKRILHSSLDVANYNEMKKCKANSNRTSASNSPRRPESPLEVLDKPATLSPASTSDGSNTQAKGSGSGSSSCSSVESTVTGASATKQQPVAARDEAPVSEFYQSLLESSYTDDGSELNGFGQLSEREMIQKALEESALDFVKRCDGSKASHEDKYGTTTDEEYDSPSP</sequence>
<dbReference type="InterPro" id="IPR003323">
    <property type="entry name" value="OTU_dom"/>
</dbReference>
<evidence type="ECO:0000256" key="8">
    <source>
        <dbReference type="SAM" id="MobiDB-lite"/>
    </source>
</evidence>
<feature type="compositionally biased region" description="Basic residues" evidence="8">
    <location>
        <begin position="63"/>
        <end position="85"/>
    </location>
</feature>